<name>A0ABY5NZ65_9ENTE</name>
<keyword evidence="2" id="KW-1185">Reference proteome</keyword>
<dbReference type="EMBL" id="CP102451">
    <property type="protein sequence ID" value="UUV98693.1"/>
    <property type="molecule type" value="Genomic_DNA"/>
</dbReference>
<sequence>MSTKTKYIYQISTNPIIESRALSYFYKKEETTSFGFLNGFPL</sequence>
<gene>
    <name evidence="1" type="ORF">G314FT_08470</name>
</gene>
<accession>A0ABY5NZ65</accession>
<dbReference type="RefSeq" id="WP_257702197.1">
    <property type="nucleotide sequence ID" value="NZ_CP102451.1"/>
</dbReference>
<reference evidence="1" key="1">
    <citation type="submission" date="2022-08" db="EMBL/GenBank/DDBJ databases">
        <title>Genome sequence of Vagococcus luciliae DSM 112651.</title>
        <authorList>
            <person name="Juan G."/>
            <person name="Anja P."/>
            <person name="Rolf D."/>
            <person name="Kampfer P."/>
            <person name="Vilcinskas A."/>
        </authorList>
    </citation>
    <scope>NUCLEOTIDE SEQUENCE</scope>
    <source>
        <strain evidence="1">G314FT</strain>
    </source>
</reference>
<dbReference type="Proteomes" id="UP001058273">
    <property type="component" value="Chromosome"/>
</dbReference>
<protein>
    <submittedName>
        <fullName evidence="1">Uncharacterized protein</fullName>
    </submittedName>
</protein>
<reference evidence="1" key="2">
    <citation type="submission" date="2022-08" db="EMBL/GenBank/DDBJ databases">
        <authorList>
            <person name="Poehlein A."/>
            <person name="Guzman J."/>
            <person name="Daniel R."/>
            <person name="Vilcinskas A."/>
        </authorList>
    </citation>
    <scope>NUCLEOTIDE SEQUENCE</scope>
    <source>
        <strain evidence="1">G314FT</strain>
    </source>
</reference>
<evidence type="ECO:0000313" key="1">
    <source>
        <dbReference type="EMBL" id="UUV98693.1"/>
    </source>
</evidence>
<proteinExistence type="predicted"/>
<evidence type="ECO:0000313" key="2">
    <source>
        <dbReference type="Proteomes" id="UP001058273"/>
    </source>
</evidence>
<organism evidence="1 2">
    <name type="scientific">Vagococcus luciliae</name>
    <dbReference type="NCBI Taxonomy" id="2920380"/>
    <lineage>
        <taxon>Bacteria</taxon>
        <taxon>Bacillati</taxon>
        <taxon>Bacillota</taxon>
        <taxon>Bacilli</taxon>
        <taxon>Lactobacillales</taxon>
        <taxon>Enterococcaceae</taxon>
        <taxon>Vagococcus</taxon>
    </lineage>
</organism>